<dbReference type="Gene3D" id="1.20.1250.20">
    <property type="entry name" value="MFS general substrate transporter like domains"/>
    <property type="match status" value="1"/>
</dbReference>
<sequence>MRRTDDGAGTGGTGSRALAALGLSAFVVGTAEFAVVGVLDRMAGSLNVSAATAGLLVTAYALGVCLGGPLLAAATLRVPRRRLLCAALGVYAGANVVASLPVAFAAVLAARTVAGAAHGLFVGVACAAAAGLVPAERKGRAVAVVFGGIAVANLLGVPVATFAGHSLPWQYVFMAIALLACLALLLARAVIPTVAPEGGRPLGAQLRHVVRMPVLILLATAVLLFGGQFVLFTQLSGYLQETVGVQGGAVGLYLLVFGAAGAAGTVVGGYLADRAAAATVIVAAVVLAGVLAALQLLGARPVAVGVAVAVWGFAGFGFAPALQLRTIRRAGAGGGDLAATLGASAGNAGIAAGAAAASGLTAAYGFSVLPLVAAAVCLLTLPLTCLPRPVRDAGPERVQPSREHTRPDGAERVASLTRAP</sequence>
<accession>A0ABW6DRK3</accession>
<gene>
    <name evidence="9" type="ORF">ACFWR3_03490</name>
</gene>
<feature type="transmembrane region" description="Helical" evidence="7">
    <location>
        <begin position="83"/>
        <end position="110"/>
    </location>
</feature>
<evidence type="ECO:0000256" key="3">
    <source>
        <dbReference type="ARBA" id="ARBA00022692"/>
    </source>
</evidence>
<keyword evidence="10" id="KW-1185">Reference proteome</keyword>
<evidence type="ECO:0000256" key="7">
    <source>
        <dbReference type="SAM" id="Phobius"/>
    </source>
</evidence>
<feature type="transmembrane region" description="Helical" evidence="7">
    <location>
        <begin position="278"/>
        <end position="297"/>
    </location>
</feature>
<feature type="transmembrane region" description="Helical" evidence="7">
    <location>
        <begin position="169"/>
        <end position="191"/>
    </location>
</feature>
<dbReference type="InterPro" id="IPR020846">
    <property type="entry name" value="MFS_dom"/>
</dbReference>
<reference evidence="9 10" key="1">
    <citation type="submission" date="2024-09" db="EMBL/GenBank/DDBJ databases">
        <title>The Natural Products Discovery Center: Release of the First 8490 Sequenced Strains for Exploring Actinobacteria Biosynthetic Diversity.</title>
        <authorList>
            <person name="Kalkreuter E."/>
            <person name="Kautsar S.A."/>
            <person name="Yang D."/>
            <person name="Bader C.D."/>
            <person name="Teijaro C.N."/>
            <person name="Fluegel L."/>
            <person name="Davis C.M."/>
            <person name="Simpson J.R."/>
            <person name="Lauterbach L."/>
            <person name="Steele A.D."/>
            <person name="Gui C."/>
            <person name="Meng S."/>
            <person name="Li G."/>
            <person name="Viehrig K."/>
            <person name="Ye F."/>
            <person name="Su P."/>
            <person name="Kiefer A.F."/>
            <person name="Nichols A."/>
            <person name="Cepeda A.J."/>
            <person name="Yan W."/>
            <person name="Fan B."/>
            <person name="Jiang Y."/>
            <person name="Adhikari A."/>
            <person name="Zheng C.-J."/>
            <person name="Schuster L."/>
            <person name="Cowan T.M."/>
            <person name="Smanski M.J."/>
            <person name="Chevrette M.G."/>
            <person name="De Carvalho L.P.S."/>
            <person name="Shen B."/>
        </authorList>
    </citation>
    <scope>NUCLEOTIDE SEQUENCE [LARGE SCALE GENOMIC DNA]</scope>
    <source>
        <strain evidence="9 10">NPDC058584</strain>
    </source>
</reference>
<protein>
    <submittedName>
        <fullName evidence="9">MFS transporter</fullName>
    </submittedName>
</protein>
<comment type="subcellular location">
    <subcellularLocation>
        <location evidence="1">Cell membrane</location>
        <topology evidence="1">Multi-pass membrane protein</topology>
    </subcellularLocation>
</comment>
<evidence type="ECO:0000259" key="8">
    <source>
        <dbReference type="PROSITE" id="PS50850"/>
    </source>
</evidence>
<feature type="domain" description="Major facilitator superfamily (MFS) profile" evidence="8">
    <location>
        <begin position="17"/>
        <end position="392"/>
    </location>
</feature>
<proteinExistence type="predicted"/>
<dbReference type="InterPro" id="IPR036259">
    <property type="entry name" value="MFS_trans_sf"/>
</dbReference>
<feature type="transmembrane region" description="Helical" evidence="7">
    <location>
        <begin position="51"/>
        <end position="76"/>
    </location>
</feature>
<evidence type="ECO:0000256" key="6">
    <source>
        <dbReference type="SAM" id="MobiDB-lite"/>
    </source>
</evidence>
<feature type="compositionally biased region" description="Basic and acidic residues" evidence="6">
    <location>
        <begin position="390"/>
        <end position="411"/>
    </location>
</feature>
<name>A0ABW6DRK3_9ACTN</name>
<feature type="transmembrane region" description="Helical" evidence="7">
    <location>
        <begin position="142"/>
        <end position="163"/>
    </location>
</feature>
<dbReference type="InterPro" id="IPR011701">
    <property type="entry name" value="MFS"/>
</dbReference>
<evidence type="ECO:0000256" key="1">
    <source>
        <dbReference type="ARBA" id="ARBA00004651"/>
    </source>
</evidence>
<dbReference type="SUPFAM" id="SSF103473">
    <property type="entry name" value="MFS general substrate transporter"/>
    <property type="match status" value="1"/>
</dbReference>
<feature type="transmembrane region" description="Helical" evidence="7">
    <location>
        <begin position="252"/>
        <end position="271"/>
    </location>
</feature>
<feature type="transmembrane region" description="Helical" evidence="7">
    <location>
        <begin position="20"/>
        <end position="39"/>
    </location>
</feature>
<feature type="region of interest" description="Disordered" evidence="6">
    <location>
        <begin position="390"/>
        <end position="420"/>
    </location>
</feature>
<dbReference type="PANTHER" id="PTHR43124:SF3">
    <property type="entry name" value="CHLORAMPHENICOL EFFLUX PUMP RV0191"/>
    <property type="match status" value="1"/>
</dbReference>
<keyword evidence="4 7" id="KW-1133">Transmembrane helix</keyword>
<feature type="transmembrane region" description="Helical" evidence="7">
    <location>
        <begin position="362"/>
        <end position="381"/>
    </location>
</feature>
<organism evidence="9 10">
    <name type="scientific">Streptomyces bacillaris</name>
    <dbReference type="NCBI Taxonomy" id="68179"/>
    <lineage>
        <taxon>Bacteria</taxon>
        <taxon>Bacillati</taxon>
        <taxon>Actinomycetota</taxon>
        <taxon>Actinomycetes</taxon>
        <taxon>Kitasatosporales</taxon>
        <taxon>Streptomycetaceae</taxon>
        <taxon>Streptomyces</taxon>
    </lineage>
</organism>
<keyword evidence="5 7" id="KW-0472">Membrane</keyword>
<dbReference type="InterPro" id="IPR050189">
    <property type="entry name" value="MFS_Efflux_Transporters"/>
</dbReference>
<dbReference type="PANTHER" id="PTHR43124">
    <property type="entry name" value="PURINE EFFLUX PUMP PBUE"/>
    <property type="match status" value="1"/>
</dbReference>
<dbReference type="EMBL" id="JBHXPM010000002">
    <property type="protein sequence ID" value="MFD3955132.1"/>
    <property type="molecule type" value="Genomic_DNA"/>
</dbReference>
<keyword evidence="3 7" id="KW-0812">Transmembrane</keyword>
<comment type="caution">
    <text evidence="9">The sequence shown here is derived from an EMBL/GenBank/DDBJ whole genome shotgun (WGS) entry which is preliminary data.</text>
</comment>
<dbReference type="Pfam" id="PF07690">
    <property type="entry name" value="MFS_1"/>
    <property type="match status" value="1"/>
</dbReference>
<dbReference type="PROSITE" id="PS50850">
    <property type="entry name" value="MFS"/>
    <property type="match status" value="1"/>
</dbReference>
<feature type="transmembrane region" description="Helical" evidence="7">
    <location>
        <begin position="212"/>
        <end position="232"/>
    </location>
</feature>
<dbReference type="CDD" id="cd17324">
    <property type="entry name" value="MFS_NepI_like"/>
    <property type="match status" value="1"/>
</dbReference>
<feature type="transmembrane region" description="Helical" evidence="7">
    <location>
        <begin position="116"/>
        <end position="135"/>
    </location>
</feature>
<dbReference type="RefSeq" id="WP_070199979.1">
    <property type="nucleotide sequence ID" value="NZ_JBHVRE010000008.1"/>
</dbReference>
<feature type="transmembrane region" description="Helical" evidence="7">
    <location>
        <begin position="334"/>
        <end position="356"/>
    </location>
</feature>
<feature type="transmembrane region" description="Helical" evidence="7">
    <location>
        <begin position="303"/>
        <end position="322"/>
    </location>
</feature>
<evidence type="ECO:0000313" key="10">
    <source>
        <dbReference type="Proteomes" id="UP001598300"/>
    </source>
</evidence>
<keyword evidence="2" id="KW-1003">Cell membrane</keyword>
<evidence type="ECO:0000313" key="9">
    <source>
        <dbReference type="EMBL" id="MFD3955132.1"/>
    </source>
</evidence>
<evidence type="ECO:0000256" key="4">
    <source>
        <dbReference type="ARBA" id="ARBA00022989"/>
    </source>
</evidence>
<evidence type="ECO:0000256" key="2">
    <source>
        <dbReference type="ARBA" id="ARBA00022475"/>
    </source>
</evidence>
<dbReference type="Proteomes" id="UP001598300">
    <property type="component" value="Unassembled WGS sequence"/>
</dbReference>
<evidence type="ECO:0000256" key="5">
    <source>
        <dbReference type="ARBA" id="ARBA00023136"/>
    </source>
</evidence>